<dbReference type="PANTHER" id="PTHR32494:SF19">
    <property type="entry name" value="ALLANTOATE DEIMINASE-RELATED"/>
    <property type="match status" value="1"/>
</dbReference>
<dbReference type="Gene3D" id="3.40.630.10">
    <property type="entry name" value="Zn peptidases"/>
    <property type="match status" value="1"/>
</dbReference>
<dbReference type="InterPro" id="IPR002933">
    <property type="entry name" value="Peptidase_M20"/>
</dbReference>
<dbReference type="Pfam" id="PF07687">
    <property type="entry name" value="M20_dimer"/>
    <property type="match status" value="1"/>
</dbReference>
<evidence type="ECO:0000256" key="1">
    <source>
        <dbReference type="ARBA" id="ARBA00001936"/>
    </source>
</evidence>
<evidence type="ECO:0000256" key="5">
    <source>
        <dbReference type="ARBA" id="ARBA00022801"/>
    </source>
</evidence>
<dbReference type="InterPro" id="IPR036264">
    <property type="entry name" value="Bact_exopeptidase_dim_dom"/>
</dbReference>
<evidence type="ECO:0000256" key="6">
    <source>
        <dbReference type="ARBA" id="ARBA00023211"/>
    </source>
</evidence>
<dbReference type="EMBL" id="VENP01000010">
    <property type="protein sequence ID" value="TNU76208.1"/>
    <property type="molecule type" value="Genomic_DNA"/>
</dbReference>
<evidence type="ECO:0000259" key="9">
    <source>
        <dbReference type="Pfam" id="PF07687"/>
    </source>
</evidence>
<dbReference type="CDD" id="cd03884">
    <property type="entry name" value="M20_bAS"/>
    <property type="match status" value="1"/>
</dbReference>
<feature type="binding site" evidence="8">
    <location>
        <position position="284"/>
    </location>
    <ligand>
        <name>allantoate</name>
        <dbReference type="ChEBI" id="CHEBI:17536"/>
    </ligand>
</feature>
<name>A0A5C5BFT8_9MICO</name>
<dbReference type="OrthoDB" id="9808195at2"/>
<keyword evidence="4 7" id="KW-0479">Metal-binding</keyword>
<evidence type="ECO:0000256" key="7">
    <source>
        <dbReference type="PIRSR" id="PIRSR001235-1"/>
    </source>
</evidence>
<comment type="similarity">
    <text evidence="2">Belongs to the peptidase M20 family.</text>
</comment>
<dbReference type="PANTHER" id="PTHR32494">
    <property type="entry name" value="ALLANTOATE DEIMINASE-RELATED"/>
    <property type="match status" value="1"/>
</dbReference>
<evidence type="ECO:0000313" key="10">
    <source>
        <dbReference type="EMBL" id="TNU76208.1"/>
    </source>
</evidence>
<feature type="binding site" evidence="7">
    <location>
        <position position="188"/>
    </location>
    <ligand>
        <name>Zn(2+)</name>
        <dbReference type="ChEBI" id="CHEBI:29105"/>
        <label>1</label>
    </ligand>
</feature>
<feature type="binding site" evidence="7">
    <location>
        <position position="379"/>
    </location>
    <ligand>
        <name>Zn(2+)</name>
        <dbReference type="ChEBI" id="CHEBI:29105"/>
        <label>2</label>
    </ligand>
</feature>
<dbReference type="InterPro" id="IPR010158">
    <property type="entry name" value="Amidase_Cbmase"/>
</dbReference>
<keyword evidence="6" id="KW-0464">Manganese</keyword>
<comment type="subunit">
    <text evidence="3">Homodimer.</text>
</comment>
<protein>
    <submittedName>
        <fullName evidence="10">Zn-dependent hydrolase</fullName>
    </submittedName>
</protein>
<reference evidence="10 11" key="1">
    <citation type="submission" date="2019-06" db="EMBL/GenBank/DDBJ databases">
        <title>Draft genome sequence of Miniimonas arenae KCTC 19750T isolated from sea sand.</title>
        <authorList>
            <person name="Park S.-J."/>
        </authorList>
    </citation>
    <scope>NUCLEOTIDE SEQUENCE [LARGE SCALE GENOMIC DNA]</scope>
    <source>
        <strain evidence="10 11">KCTC 19750</strain>
    </source>
</reference>
<evidence type="ECO:0000256" key="3">
    <source>
        <dbReference type="ARBA" id="ARBA00011738"/>
    </source>
</evidence>
<evidence type="ECO:0000313" key="11">
    <source>
        <dbReference type="Proteomes" id="UP000313849"/>
    </source>
</evidence>
<dbReference type="PIRSF" id="PIRSF001235">
    <property type="entry name" value="Amidase_carbamoylase"/>
    <property type="match status" value="1"/>
</dbReference>
<dbReference type="Gene3D" id="3.30.70.360">
    <property type="match status" value="1"/>
</dbReference>
<feature type="binding site" evidence="8">
    <location>
        <position position="213"/>
    </location>
    <ligand>
        <name>allantoate</name>
        <dbReference type="ChEBI" id="CHEBI:17536"/>
    </ligand>
</feature>
<comment type="caution">
    <text evidence="10">The sequence shown here is derived from an EMBL/GenBank/DDBJ whole genome shotgun (WGS) entry which is preliminary data.</text>
</comment>
<dbReference type="SUPFAM" id="SSF53187">
    <property type="entry name" value="Zn-dependent exopeptidases"/>
    <property type="match status" value="1"/>
</dbReference>
<evidence type="ECO:0000256" key="4">
    <source>
        <dbReference type="ARBA" id="ARBA00022723"/>
    </source>
</evidence>
<keyword evidence="5 10" id="KW-0378">Hydrolase</keyword>
<organism evidence="10 11">
    <name type="scientific">Miniimonas arenae</name>
    <dbReference type="NCBI Taxonomy" id="676201"/>
    <lineage>
        <taxon>Bacteria</taxon>
        <taxon>Bacillati</taxon>
        <taxon>Actinomycetota</taxon>
        <taxon>Actinomycetes</taxon>
        <taxon>Micrococcales</taxon>
        <taxon>Beutenbergiaceae</taxon>
        <taxon>Miniimonas</taxon>
    </lineage>
</organism>
<evidence type="ECO:0000256" key="2">
    <source>
        <dbReference type="ARBA" id="ARBA00006153"/>
    </source>
</evidence>
<dbReference type="Pfam" id="PF01546">
    <property type="entry name" value="Peptidase_M20"/>
    <property type="match status" value="1"/>
</dbReference>
<dbReference type="AlphaFoldDB" id="A0A5C5BFT8"/>
<evidence type="ECO:0000256" key="8">
    <source>
        <dbReference type="PIRSR" id="PIRSR001235-2"/>
    </source>
</evidence>
<keyword evidence="7" id="KW-0862">Zinc</keyword>
<feature type="binding site" evidence="7">
    <location>
        <position position="81"/>
    </location>
    <ligand>
        <name>Zn(2+)</name>
        <dbReference type="ChEBI" id="CHEBI:29105"/>
        <label>1</label>
    </ligand>
</feature>
<comment type="cofactor">
    <cofactor evidence="7">
        <name>Zn(2+)</name>
        <dbReference type="ChEBI" id="CHEBI:29105"/>
    </cofactor>
    <text evidence="7">Binds 2 Zn(2+) ions per subunit.</text>
</comment>
<proteinExistence type="inferred from homology"/>
<dbReference type="GO" id="GO:0016813">
    <property type="term" value="F:hydrolase activity, acting on carbon-nitrogen (but not peptide) bonds, in linear amidines"/>
    <property type="evidence" value="ECO:0007669"/>
    <property type="project" value="InterPro"/>
</dbReference>
<feature type="domain" description="Peptidase M20 dimerisation" evidence="9">
    <location>
        <begin position="213"/>
        <end position="306"/>
    </location>
</feature>
<dbReference type="SUPFAM" id="SSF55031">
    <property type="entry name" value="Bacterial exopeptidase dimerisation domain"/>
    <property type="match status" value="1"/>
</dbReference>
<sequence>MVGQRRGRRAWDRCQALAAVTAVPGRVDRFYLTPQHRQATMLVAGWMRESGLRIWVDEAGNLHGTTGERGSHRPRLVLGSHLDTVPDAGRFDGVAGVMAAIEVAGELAGSMPFDLEVVGFGDEEGTRFGHALLGSRALAGTWEDAWWSLEDADGVSLERAFLDFGLDPERIGAASYANRDLVGYLEVHIEQGPTLDRAHVPLGVVSSIASARRFQVEVLGESRHSGGTPFDERHDALLGAAEAVVAVERLSLERQVIGTVGRLEVAPGAVNVIPGTATFTVDMRARHDHERDDTIDALTGVLEEVSERRGLRYRLQEIHAAPAVFCSERLLDAAREGVDAVQTQDVPTLFSPAGHDGMAVAAVTDVAMIFMRNPDGISHHPAEYVSPDDLGLGIAALTTAVRALA</sequence>
<feature type="binding site" evidence="8">
    <location>
        <position position="271"/>
    </location>
    <ligand>
        <name>allantoate</name>
        <dbReference type="ChEBI" id="CHEBI:17536"/>
    </ligand>
</feature>
<feature type="binding site" evidence="7">
    <location>
        <position position="92"/>
    </location>
    <ligand>
        <name>Zn(2+)</name>
        <dbReference type="ChEBI" id="CHEBI:29105"/>
        <label>2</label>
    </ligand>
</feature>
<dbReference type="Proteomes" id="UP000313849">
    <property type="component" value="Unassembled WGS sequence"/>
</dbReference>
<keyword evidence="11" id="KW-1185">Reference proteome</keyword>
<feature type="binding site" evidence="7">
    <location>
        <position position="124"/>
    </location>
    <ligand>
        <name>Zn(2+)</name>
        <dbReference type="ChEBI" id="CHEBI:29105"/>
        <label>2</label>
    </ligand>
</feature>
<dbReference type="GO" id="GO:0046872">
    <property type="term" value="F:metal ion binding"/>
    <property type="evidence" value="ECO:0007669"/>
    <property type="project" value="UniProtKB-KW"/>
</dbReference>
<dbReference type="InterPro" id="IPR011650">
    <property type="entry name" value="Peptidase_M20_dimer"/>
</dbReference>
<feature type="binding site" evidence="7">
    <location>
        <position position="92"/>
    </location>
    <ligand>
        <name>Zn(2+)</name>
        <dbReference type="ChEBI" id="CHEBI:29105"/>
        <label>1</label>
    </ligand>
</feature>
<dbReference type="NCBIfam" id="TIGR01879">
    <property type="entry name" value="hydantase"/>
    <property type="match status" value="1"/>
</dbReference>
<accession>A0A5C5BFT8</accession>
<gene>
    <name evidence="10" type="ORF">FH969_04495</name>
</gene>
<comment type="cofactor">
    <cofactor evidence="1">
        <name>Mn(2+)</name>
        <dbReference type="ChEBI" id="CHEBI:29035"/>
    </cofactor>
</comment>